<evidence type="ECO:0000256" key="10">
    <source>
        <dbReference type="SAM" id="Phobius"/>
    </source>
</evidence>
<keyword evidence="6" id="KW-0378">Hydrolase</keyword>
<comment type="catalytic activity">
    <reaction evidence="9">
        <text>3',3'-c-di-GMP + H2O = 5'-phosphoguanylyl(3'-&gt;5')guanosine + H(+)</text>
        <dbReference type="Rhea" id="RHEA:24902"/>
        <dbReference type="ChEBI" id="CHEBI:15377"/>
        <dbReference type="ChEBI" id="CHEBI:15378"/>
        <dbReference type="ChEBI" id="CHEBI:58754"/>
        <dbReference type="ChEBI" id="CHEBI:58805"/>
        <dbReference type="EC" id="3.1.4.52"/>
    </reaction>
</comment>
<dbReference type="Pfam" id="PF12792">
    <property type="entry name" value="CSS-motif"/>
    <property type="match status" value="1"/>
</dbReference>
<dbReference type="GO" id="GO:0005886">
    <property type="term" value="C:plasma membrane"/>
    <property type="evidence" value="ECO:0007669"/>
    <property type="project" value="UniProtKB-SubCell"/>
</dbReference>
<reference evidence="12 13" key="1">
    <citation type="submission" date="2020-01" db="EMBL/GenBank/DDBJ databases">
        <title>Genomes of bacteria type strains.</title>
        <authorList>
            <person name="Chen J."/>
            <person name="Zhu S."/>
            <person name="Yang J."/>
        </authorList>
    </citation>
    <scope>NUCLEOTIDE SEQUENCE [LARGE SCALE GENOMIC DNA]</scope>
    <source>
        <strain evidence="12 13">LMG 24078</strain>
    </source>
</reference>
<dbReference type="PANTHER" id="PTHR33121">
    <property type="entry name" value="CYCLIC DI-GMP PHOSPHODIESTERASE PDEF"/>
    <property type="match status" value="1"/>
</dbReference>
<dbReference type="Proteomes" id="UP000471381">
    <property type="component" value="Unassembled WGS sequence"/>
</dbReference>
<keyword evidence="13" id="KW-1185">Reference proteome</keyword>
<dbReference type="InterPro" id="IPR001633">
    <property type="entry name" value="EAL_dom"/>
</dbReference>
<dbReference type="GO" id="GO:0071111">
    <property type="term" value="F:cyclic-guanylate-specific phosphodiesterase activity"/>
    <property type="evidence" value="ECO:0007669"/>
    <property type="project" value="UniProtKB-EC"/>
</dbReference>
<dbReference type="InterPro" id="IPR035919">
    <property type="entry name" value="EAL_sf"/>
</dbReference>
<evidence type="ECO:0000256" key="8">
    <source>
        <dbReference type="ARBA" id="ARBA00023136"/>
    </source>
</evidence>
<dbReference type="Pfam" id="PF00563">
    <property type="entry name" value="EAL"/>
    <property type="match status" value="1"/>
</dbReference>
<sequence length="516" mass="58462">MSHKPLNEHITADKAKAVLVSLVSAIIVTLLLFLIMLSFVKEQEERRALEILNNVGVVFQDASATLDRVNELTFAQCSNEHLFAMRKILFRSRFVKEIGFYEDDALGCSTYLGILDVPFTDAAPDFVTIQDDIFWVNTPLALFDEKAVGTVVKRGRYNAVLDMGNVIGFTRFLDWQLFYNGDKFYHMAGNKTLLKNSVSESELSSDSFFSLHFIKCHDVYYLTCLKVDPDMNRLFDLHVGKLLLLFLVTLMTAAFSHVLTFNYLRHKHSLESRIKKGLAKSSFYCVYQPFVDLESGEVIGCEVLSRFEDELGAIYPDEFIPQIKALGITREFTQDMIKKSMLELTNCEGIPKDFKVSFNLFPMDFNQDYCLDLDFALTLNTKNFKLVLEITEDEQISTHSAIKHIKSLKSKGFLFAIDDFGVGYSNLSQLKTMNCDFLKIDRSFVMEMEENSIRSSLIPHIVGIANGLEIKLIAEGVENSEQASELRNLSVGFGQGWLYGKPQSVESLAESVQQSA</sequence>
<feature type="transmembrane region" description="Helical" evidence="10">
    <location>
        <begin position="20"/>
        <end position="40"/>
    </location>
</feature>
<evidence type="ECO:0000259" key="11">
    <source>
        <dbReference type="PROSITE" id="PS50883"/>
    </source>
</evidence>
<evidence type="ECO:0000256" key="6">
    <source>
        <dbReference type="ARBA" id="ARBA00022801"/>
    </source>
</evidence>
<dbReference type="EMBL" id="JAAAWO010000011">
    <property type="protein sequence ID" value="NDW16606.1"/>
    <property type="molecule type" value="Genomic_DNA"/>
</dbReference>
<keyword evidence="5 10" id="KW-0812">Transmembrane</keyword>
<dbReference type="InterPro" id="IPR050706">
    <property type="entry name" value="Cyclic-di-GMP_PDE-like"/>
</dbReference>
<keyword evidence="8 10" id="KW-0472">Membrane</keyword>
<dbReference type="SMART" id="SM00052">
    <property type="entry name" value="EAL"/>
    <property type="match status" value="1"/>
</dbReference>
<evidence type="ECO:0000256" key="3">
    <source>
        <dbReference type="ARBA" id="ARBA00022475"/>
    </source>
</evidence>
<dbReference type="AlphaFoldDB" id="A0A6N9TL49"/>
<comment type="subcellular location">
    <subcellularLocation>
        <location evidence="1">Cell membrane</location>
        <topology evidence="1">Multi-pass membrane protein</topology>
    </subcellularLocation>
</comment>
<keyword evidence="7 10" id="KW-1133">Transmembrane helix</keyword>
<keyword evidence="3" id="KW-1003">Cell membrane</keyword>
<evidence type="ECO:0000256" key="2">
    <source>
        <dbReference type="ARBA" id="ARBA00012282"/>
    </source>
</evidence>
<keyword evidence="4" id="KW-0973">c-di-GMP</keyword>
<name>A0A6N9TL49_9ALTE</name>
<evidence type="ECO:0000256" key="7">
    <source>
        <dbReference type="ARBA" id="ARBA00022989"/>
    </source>
</evidence>
<evidence type="ECO:0000256" key="4">
    <source>
        <dbReference type="ARBA" id="ARBA00022636"/>
    </source>
</evidence>
<protein>
    <recommendedName>
        <fullName evidence="2">cyclic-guanylate-specific phosphodiesterase</fullName>
        <ecNumber evidence="2">3.1.4.52</ecNumber>
    </recommendedName>
</protein>
<evidence type="ECO:0000256" key="1">
    <source>
        <dbReference type="ARBA" id="ARBA00004651"/>
    </source>
</evidence>
<evidence type="ECO:0000313" key="13">
    <source>
        <dbReference type="Proteomes" id="UP000471381"/>
    </source>
</evidence>
<dbReference type="SUPFAM" id="SSF141868">
    <property type="entry name" value="EAL domain-like"/>
    <property type="match status" value="1"/>
</dbReference>
<accession>A0A6N9TL49</accession>
<dbReference type="PROSITE" id="PS50883">
    <property type="entry name" value="EAL"/>
    <property type="match status" value="1"/>
</dbReference>
<evidence type="ECO:0000256" key="5">
    <source>
        <dbReference type="ARBA" id="ARBA00022692"/>
    </source>
</evidence>
<dbReference type="Gene3D" id="3.20.20.450">
    <property type="entry name" value="EAL domain"/>
    <property type="match status" value="1"/>
</dbReference>
<evidence type="ECO:0000313" key="12">
    <source>
        <dbReference type="EMBL" id="NDW16606.1"/>
    </source>
</evidence>
<dbReference type="InterPro" id="IPR024744">
    <property type="entry name" value="CSS-motif_dom"/>
</dbReference>
<dbReference type="PANTHER" id="PTHR33121:SF81">
    <property type="entry name" value="CYCLIC DI-GMP PHOSPHODIESTERASE PDEB-RELATED"/>
    <property type="match status" value="1"/>
</dbReference>
<proteinExistence type="predicted"/>
<dbReference type="RefSeq" id="WP_163107210.1">
    <property type="nucleotide sequence ID" value="NZ_JAAAWO010000011.1"/>
</dbReference>
<dbReference type="CDD" id="cd01948">
    <property type="entry name" value="EAL"/>
    <property type="match status" value="1"/>
</dbReference>
<comment type="caution">
    <text evidence="12">The sequence shown here is derived from an EMBL/GenBank/DDBJ whole genome shotgun (WGS) entry which is preliminary data.</text>
</comment>
<feature type="transmembrane region" description="Helical" evidence="10">
    <location>
        <begin position="242"/>
        <end position="264"/>
    </location>
</feature>
<dbReference type="EC" id="3.1.4.52" evidence="2"/>
<organism evidence="12 13">
    <name type="scientific">Alteromonas genovensis</name>
    <dbReference type="NCBI Taxonomy" id="471225"/>
    <lineage>
        <taxon>Bacteria</taxon>
        <taxon>Pseudomonadati</taxon>
        <taxon>Pseudomonadota</taxon>
        <taxon>Gammaproteobacteria</taxon>
        <taxon>Alteromonadales</taxon>
        <taxon>Alteromonadaceae</taxon>
        <taxon>Alteromonas/Salinimonas group</taxon>
        <taxon>Alteromonas</taxon>
    </lineage>
</organism>
<evidence type="ECO:0000256" key="9">
    <source>
        <dbReference type="ARBA" id="ARBA00034290"/>
    </source>
</evidence>
<feature type="domain" description="EAL" evidence="11">
    <location>
        <begin position="267"/>
        <end position="516"/>
    </location>
</feature>
<gene>
    <name evidence="12" type="ORF">GTQ48_13920</name>
</gene>